<comment type="catalytic activity">
    <reaction evidence="7">
        <text>L-threonyl-[protein] + ATP = O-phospho-L-threonyl-[protein] + ADP + H(+)</text>
        <dbReference type="Rhea" id="RHEA:46608"/>
        <dbReference type="Rhea" id="RHEA-COMP:11060"/>
        <dbReference type="Rhea" id="RHEA-COMP:11605"/>
        <dbReference type="ChEBI" id="CHEBI:15378"/>
        <dbReference type="ChEBI" id="CHEBI:30013"/>
        <dbReference type="ChEBI" id="CHEBI:30616"/>
        <dbReference type="ChEBI" id="CHEBI:61977"/>
        <dbReference type="ChEBI" id="CHEBI:456216"/>
        <dbReference type="EC" id="2.7.11.1"/>
    </reaction>
</comment>
<reference evidence="13" key="1">
    <citation type="journal article" date="2020" name="J. Eukaryot. Microbiol.">
        <title>De novo Sequencing, Assembly and Annotation of the Transcriptome for the Free-Living Testate Amoeba Arcella intermedia.</title>
        <authorList>
            <person name="Ribeiro G.M."/>
            <person name="Porfirio-Sousa A.L."/>
            <person name="Maurer-Alcala X.X."/>
            <person name="Katz L.A."/>
            <person name="Lahr D.J.G."/>
        </authorList>
    </citation>
    <scope>NUCLEOTIDE SEQUENCE</scope>
</reference>
<feature type="repeat" description="ANK" evidence="9">
    <location>
        <begin position="52"/>
        <end position="86"/>
    </location>
</feature>
<evidence type="ECO:0000256" key="7">
    <source>
        <dbReference type="ARBA" id="ARBA00047899"/>
    </source>
</evidence>
<feature type="domain" description="SAM" evidence="12">
    <location>
        <begin position="142"/>
        <end position="205"/>
    </location>
</feature>
<accession>A0A6B2L1G0</accession>
<dbReference type="SUPFAM" id="SSF47769">
    <property type="entry name" value="SAM/Pointed domain"/>
    <property type="match status" value="1"/>
</dbReference>
<evidence type="ECO:0000259" key="12">
    <source>
        <dbReference type="PROSITE" id="PS50105"/>
    </source>
</evidence>
<dbReference type="InterPro" id="IPR008271">
    <property type="entry name" value="Ser/Thr_kinase_AS"/>
</dbReference>
<evidence type="ECO:0000256" key="8">
    <source>
        <dbReference type="ARBA" id="ARBA00048679"/>
    </source>
</evidence>
<dbReference type="PROSITE" id="PS50297">
    <property type="entry name" value="ANK_REP_REGION"/>
    <property type="match status" value="1"/>
</dbReference>
<dbReference type="Pfam" id="PF12796">
    <property type="entry name" value="Ank_2"/>
    <property type="match status" value="1"/>
</dbReference>
<dbReference type="Gene3D" id="1.10.150.50">
    <property type="entry name" value="Transcription Factor, Ets-1"/>
    <property type="match status" value="1"/>
</dbReference>
<evidence type="ECO:0000256" key="2">
    <source>
        <dbReference type="ARBA" id="ARBA00022527"/>
    </source>
</evidence>
<dbReference type="SUPFAM" id="SSF56112">
    <property type="entry name" value="Protein kinase-like (PK-like)"/>
    <property type="match status" value="1"/>
</dbReference>
<dbReference type="InterPro" id="IPR036770">
    <property type="entry name" value="Ankyrin_rpt-contain_sf"/>
</dbReference>
<dbReference type="AlphaFoldDB" id="A0A6B2L1G0"/>
<dbReference type="SMART" id="SM00220">
    <property type="entry name" value="S_TKc"/>
    <property type="match status" value="1"/>
</dbReference>
<dbReference type="Pfam" id="PF07714">
    <property type="entry name" value="PK_Tyr_Ser-Thr"/>
    <property type="match status" value="1"/>
</dbReference>
<dbReference type="InterPro" id="IPR011009">
    <property type="entry name" value="Kinase-like_dom_sf"/>
</dbReference>
<protein>
    <submittedName>
        <fullName evidence="13">Uncharacterized protein</fullName>
    </submittedName>
</protein>
<dbReference type="InterPro" id="IPR002110">
    <property type="entry name" value="Ankyrin_rpt"/>
</dbReference>
<evidence type="ECO:0000259" key="11">
    <source>
        <dbReference type="PROSITE" id="PS50011"/>
    </source>
</evidence>
<keyword evidence="2" id="KW-0723">Serine/threonine-protein kinase</keyword>
<dbReference type="InterPro" id="IPR013761">
    <property type="entry name" value="SAM/pointed_sf"/>
</dbReference>
<dbReference type="EMBL" id="GIBP01001778">
    <property type="protein sequence ID" value="NDV30747.1"/>
    <property type="molecule type" value="Transcribed_RNA"/>
</dbReference>
<evidence type="ECO:0000256" key="9">
    <source>
        <dbReference type="PROSITE-ProRule" id="PRU00023"/>
    </source>
</evidence>
<dbReference type="InterPro" id="IPR001660">
    <property type="entry name" value="SAM"/>
</dbReference>
<evidence type="ECO:0000256" key="5">
    <source>
        <dbReference type="ARBA" id="ARBA00022777"/>
    </source>
</evidence>
<dbReference type="InterPro" id="IPR001245">
    <property type="entry name" value="Ser-Thr/Tyr_kinase_cat_dom"/>
</dbReference>
<proteinExistence type="inferred from homology"/>
<dbReference type="GO" id="GO:0005524">
    <property type="term" value="F:ATP binding"/>
    <property type="evidence" value="ECO:0007669"/>
    <property type="project" value="UniProtKB-UniRule"/>
</dbReference>
<evidence type="ECO:0000256" key="6">
    <source>
        <dbReference type="ARBA" id="ARBA00022840"/>
    </source>
</evidence>
<sequence>MLLNFPGIDVNVNNFDDTTPLHYFCEKWQSPDLACFHLFIKQGANVNAINSNGETPIFKAIFNNSIRYILLEALIKNNADVNITTKTAREGVLHYAVRLGRADLVSLILQAVPRLDLKGEEGYTPEELARVYNQQKIANQLKQVGELFKWLEENDISEMKGIFLKNDITLSLLPDMNDQLLKQMGIESIGMRLKIIKACEKVDNVSYNHPELLKKEDSFRNHGLDLLEKNLRGLDSSGEGLIQDGKIEYIKLLGSGASGDVWLGLYNQVEKVAVKVLKEDTGEKDMEEFQKEFEVLRAVSNEHVVRFYGAATKPRLSMVMEYCSRGSLYHVLKDTKVEIDWRRAVAFCRDTCEGLRALHNNNPQILHRDLKSLNLLVSEDWKVKLCDFGLSRFATPDNLQTMQKMRGTFAYCDPEIYNGKSFTSASDMYSLGIIIWEIVNRVMKGVYEQPYSEFKSITFDFDIIHKAAKEDLRPTIPPGCPPIFAEMISLLTHKSQSSRLTLPTLKGKLDEIEEAMKTNPQFV</sequence>
<feature type="repeat" description="ANK" evidence="9">
    <location>
        <begin position="16"/>
        <end position="51"/>
    </location>
</feature>
<dbReference type="InterPro" id="IPR017441">
    <property type="entry name" value="Protein_kinase_ATP_BS"/>
</dbReference>
<comment type="catalytic activity">
    <reaction evidence="8">
        <text>L-seryl-[protein] + ATP = O-phospho-L-seryl-[protein] + ADP + H(+)</text>
        <dbReference type="Rhea" id="RHEA:17989"/>
        <dbReference type="Rhea" id="RHEA-COMP:9863"/>
        <dbReference type="Rhea" id="RHEA-COMP:11604"/>
        <dbReference type="ChEBI" id="CHEBI:15378"/>
        <dbReference type="ChEBI" id="CHEBI:29999"/>
        <dbReference type="ChEBI" id="CHEBI:30616"/>
        <dbReference type="ChEBI" id="CHEBI:83421"/>
        <dbReference type="ChEBI" id="CHEBI:456216"/>
        <dbReference type="EC" id="2.7.11.1"/>
    </reaction>
</comment>
<keyword evidence="9" id="KW-0040">ANK repeat</keyword>
<evidence type="ECO:0000256" key="3">
    <source>
        <dbReference type="ARBA" id="ARBA00022679"/>
    </source>
</evidence>
<keyword evidence="3" id="KW-0808">Transferase</keyword>
<dbReference type="InterPro" id="IPR051681">
    <property type="entry name" value="Ser/Thr_Kinases-Pseudokinases"/>
</dbReference>
<dbReference type="PROSITE" id="PS50011">
    <property type="entry name" value="PROTEIN_KINASE_DOM"/>
    <property type="match status" value="1"/>
</dbReference>
<dbReference type="Gene3D" id="3.30.200.20">
    <property type="entry name" value="Phosphorylase Kinase, domain 1"/>
    <property type="match status" value="1"/>
</dbReference>
<evidence type="ECO:0000256" key="4">
    <source>
        <dbReference type="ARBA" id="ARBA00022741"/>
    </source>
</evidence>
<evidence type="ECO:0000313" key="13">
    <source>
        <dbReference type="EMBL" id="NDV30747.1"/>
    </source>
</evidence>
<keyword evidence="4 10" id="KW-0547">Nucleotide-binding</keyword>
<name>A0A6B2L1G0_9EUKA</name>
<dbReference type="Gene3D" id="1.10.510.10">
    <property type="entry name" value="Transferase(Phosphotransferase) domain 1"/>
    <property type="match status" value="1"/>
</dbReference>
<keyword evidence="5" id="KW-0418">Kinase</keyword>
<dbReference type="PROSITE" id="PS50088">
    <property type="entry name" value="ANK_REPEAT"/>
    <property type="match status" value="2"/>
</dbReference>
<feature type="binding site" evidence="10">
    <location>
        <position position="275"/>
    </location>
    <ligand>
        <name>ATP</name>
        <dbReference type="ChEBI" id="CHEBI:30616"/>
    </ligand>
</feature>
<dbReference type="PROSITE" id="PS00108">
    <property type="entry name" value="PROTEIN_KINASE_ST"/>
    <property type="match status" value="1"/>
</dbReference>
<keyword evidence="6 10" id="KW-0067">ATP-binding</keyword>
<feature type="domain" description="Protein kinase" evidence="11">
    <location>
        <begin position="247"/>
        <end position="522"/>
    </location>
</feature>
<dbReference type="SMART" id="SM00248">
    <property type="entry name" value="ANK"/>
    <property type="match status" value="3"/>
</dbReference>
<comment type="similarity">
    <text evidence="1">Belongs to the protein kinase superfamily. TKL Ser/Thr protein kinase family.</text>
</comment>
<dbReference type="PIRSF" id="PIRSF000654">
    <property type="entry name" value="Integrin-linked_kinase"/>
    <property type="match status" value="1"/>
</dbReference>
<dbReference type="SMART" id="SM00454">
    <property type="entry name" value="SAM"/>
    <property type="match status" value="1"/>
</dbReference>
<dbReference type="CDD" id="cd09487">
    <property type="entry name" value="SAM_superfamily"/>
    <property type="match status" value="1"/>
</dbReference>
<evidence type="ECO:0000256" key="1">
    <source>
        <dbReference type="ARBA" id="ARBA00005843"/>
    </source>
</evidence>
<dbReference type="InterPro" id="IPR000719">
    <property type="entry name" value="Prot_kinase_dom"/>
</dbReference>
<evidence type="ECO:0000256" key="10">
    <source>
        <dbReference type="PROSITE-ProRule" id="PRU10141"/>
    </source>
</evidence>
<dbReference type="PROSITE" id="PS00107">
    <property type="entry name" value="PROTEIN_KINASE_ATP"/>
    <property type="match status" value="1"/>
</dbReference>
<dbReference type="Pfam" id="PF07647">
    <property type="entry name" value="SAM_2"/>
    <property type="match status" value="1"/>
</dbReference>
<dbReference type="GO" id="GO:0004674">
    <property type="term" value="F:protein serine/threonine kinase activity"/>
    <property type="evidence" value="ECO:0007669"/>
    <property type="project" value="UniProtKB-KW"/>
</dbReference>
<organism evidence="13">
    <name type="scientific">Arcella intermedia</name>
    <dbReference type="NCBI Taxonomy" id="1963864"/>
    <lineage>
        <taxon>Eukaryota</taxon>
        <taxon>Amoebozoa</taxon>
        <taxon>Tubulinea</taxon>
        <taxon>Elardia</taxon>
        <taxon>Arcellinida</taxon>
        <taxon>Sphaerothecina</taxon>
        <taxon>Arcellidae</taxon>
        <taxon>Arcella</taxon>
    </lineage>
</organism>
<dbReference type="PANTHER" id="PTHR44329">
    <property type="entry name" value="SERINE/THREONINE-PROTEIN KINASE TNNI3K-RELATED"/>
    <property type="match status" value="1"/>
</dbReference>
<dbReference type="PANTHER" id="PTHR44329:SF288">
    <property type="entry name" value="MITOGEN-ACTIVATED PROTEIN KINASE KINASE KINASE 20"/>
    <property type="match status" value="1"/>
</dbReference>
<dbReference type="Gene3D" id="1.25.40.20">
    <property type="entry name" value="Ankyrin repeat-containing domain"/>
    <property type="match status" value="2"/>
</dbReference>
<dbReference type="PROSITE" id="PS50105">
    <property type="entry name" value="SAM_DOMAIN"/>
    <property type="match status" value="1"/>
</dbReference>
<dbReference type="SUPFAM" id="SSF48403">
    <property type="entry name" value="Ankyrin repeat"/>
    <property type="match status" value="1"/>
</dbReference>